<sequence length="225" mass="26151">MCRLIITEAVIVILCCLLPNVVQAKLDKVRLNKDGYFVDASNRVLLFHGFNSVNKGPPWYNEQMTNRTQLQMFQSWGINVVRLGIMWSGVMPSKGTVSEEYLQQMEEIVKACDEFGIYVLLDMHQDVLSTRFGTYDGIPTWLVDELPKPPANVSYPWPYPKVPDRWYDNYLTYACVNCAEQLYTNVSGTWEYWGQFWETVAKRFCKYSNVIGYELMNDPPPSNFY</sequence>
<dbReference type="Proteomes" id="UP000272942">
    <property type="component" value="Unassembled WGS sequence"/>
</dbReference>
<dbReference type="InterPro" id="IPR052066">
    <property type="entry name" value="Glycosphingolipid_Hydrolases"/>
</dbReference>
<reference evidence="7 8" key="2">
    <citation type="submission" date="2018-11" db="EMBL/GenBank/DDBJ databases">
        <authorList>
            <consortium name="Pathogen Informatics"/>
        </authorList>
    </citation>
    <scope>NUCLEOTIDE SEQUENCE [LARGE SCALE GENOMIC DNA]</scope>
    <source>
        <strain evidence="7 8">Egypt</strain>
    </source>
</reference>
<dbReference type="InterPro" id="IPR017853">
    <property type="entry name" value="GH"/>
</dbReference>
<keyword evidence="2 4" id="KW-0378">Hydrolase</keyword>
<gene>
    <name evidence="7" type="ORF">ECPE_LOCUS11187</name>
</gene>
<dbReference type="OrthoDB" id="1887033at2759"/>
<feature type="chain" id="PRO_5043138208" evidence="5">
    <location>
        <begin position="25"/>
        <end position="225"/>
    </location>
</feature>
<organism evidence="9">
    <name type="scientific">Echinostoma caproni</name>
    <dbReference type="NCBI Taxonomy" id="27848"/>
    <lineage>
        <taxon>Eukaryota</taxon>
        <taxon>Metazoa</taxon>
        <taxon>Spiralia</taxon>
        <taxon>Lophotrochozoa</taxon>
        <taxon>Platyhelminthes</taxon>
        <taxon>Trematoda</taxon>
        <taxon>Digenea</taxon>
        <taxon>Plagiorchiida</taxon>
        <taxon>Echinostomata</taxon>
        <taxon>Echinostomatoidea</taxon>
        <taxon>Echinostomatidae</taxon>
        <taxon>Echinostoma</taxon>
    </lineage>
</organism>
<reference evidence="9" key="1">
    <citation type="submission" date="2016-06" db="UniProtKB">
        <authorList>
            <consortium name="WormBaseParasite"/>
        </authorList>
    </citation>
    <scope>IDENTIFICATION</scope>
</reference>
<dbReference type="Gene3D" id="3.20.20.80">
    <property type="entry name" value="Glycosidases"/>
    <property type="match status" value="1"/>
</dbReference>
<evidence type="ECO:0000313" key="8">
    <source>
        <dbReference type="Proteomes" id="UP000272942"/>
    </source>
</evidence>
<proteinExistence type="inferred from homology"/>
<dbReference type="Pfam" id="PF00150">
    <property type="entry name" value="Cellulase"/>
    <property type="match status" value="1"/>
</dbReference>
<evidence type="ECO:0000256" key="3">
    <source>
        <dbReference type="ARBA" id="ARBA00023295"/>
    </source>
</evidence>
<feature type="signal peptide" evidence="5">
    <location>
        <begin position="1"/>
        <end position="24"/>
    </location>
</feature>
<dbReference type="GO" id="GO:0004553">
    <property type="term" value="F:hydrolase activity, hydrolyzing O-glycosyl compounds"/>
    <property type="evidence" value="ECO:0007669"/>
    <property type="project" value="InterPro"/>
</dbReference>
<dbReference type="PANTHER" id="PTHR31308:SF3">
    <property type="entry name" value="ENDOGLYCOCERAMIDASE"/>
    <property type="match status" value="1"/>
</dbReference>
<keyword evidence="3 4" id="KW-0326">Glycosidase</keyword>
<dbReference type="PANTHER" id="PTHR31308">
    <property type="match status" value="1"/>
</dbReference>
<dbReference type="AlphaFoldDB" id="A0A183AW52"/>
<evidence type="ECO:0000313" key="7">
    <source>
        <dbReference type="EMBL" id="VDP88167.1"/>
    </source>
</evidence>
<evidence type="ECO:0000313" key="9">
    <source>
        <dbReference type="WBParaSite" id="ECPE_0001122201-mRNA-1"/>
    </source>
</evidence>
<name>A0A183AW52_9TREM</name>
<dbReference type="SUPFAM" id="SSF51445">
    <property type="entry name" value="(Trans)glycosidases"/>
    <property type="match status" value="1"/>
</dbReference>
<keyword evidence="5" id="KW-0732">Signal</keyword>
<evidence type="ECO:0000259" key="6">
    <source>
        <dbReference type="Pfam" id="PF00150"/>
    </source>
</evidence>
<evidence type="ECO:0000256" key="5">
    <source>
        <dbReference type="SAM" id="SignalP"/>
    </source>
</evidence>
<dbReference type="EMBL" id="UZAN01050356">
    <property type="protein sequence ID" value="VDP88167.1"/>
    <property type="molecule type" value="Genomic_DNA"/>
</dbReference>
<evidence type="ECO:0000256" key="2">
    <source>
        <dbReference type="ARBA" id="ARBA00022801"/>
    </source>
</evidence>
<dbReference type="GO" id="GO:0000272">
    <property type="term" value="P:polysaccharide catabolic process"/>
    <property type="evidence" value="ECO:0007669"/>
    <property type="project" value="InterPro"/>
</dbReference>
<comment type="similarity">
    <text evidence="1 4">Belongs to the glycosyl hydrolase 5 (cellulase A) family.</text>
</comment>
<dbReference type="InterPro" id="IPR001547">
    <property type="entry name" value="Glyco_hydro_5"/>
</dbReference>
<accession>A0A183AW52</accession>
<protein>
    <submittedName>
        <fullName evidence="9">Cellulase domain-containing protein</fullName>
    </submittedName>
</protein>
<evidence type="ECO:0000256" key="1">
    <source>
        <dbReference type="ARBA" id="ARBA00005641"/>
    </source>
</evidence>
<feature type="domain" description="Glycoside hydrolase family 5" evidence="6">
    <location>
        <begin position="41"/>
        <end position="221"/>
    </location>
</feature>
<dbReference type="WBParaSite" id="ECPE_0001122201-mRNA-1">
    <property type="protein sequence ID" value="ECPE_0001122201-mRNA-1"/>
    <property type="gene ID" value="ECPE_0001122201"/>
</dbReference>
<keyword evidence="8" id="KW-1185">Reference proteome</keyword>
<evidence type="ECO:0000256" key="4">
    <source>
        <dbReference type="RuleBase" id="RU361153"/>
    </source>
</evidence>